<dbReference type="KEGG" id="kme:H0A61_00144"/>
<dbReference type="EMBL" id="CP059066">
    <property type="protein sequence ID" value="QSQ07827.1"/>
    <property type="molecule type" value="Genomic_DNA"/>
</dbReference>
<protein>
    <recommendedName>
        <fullName evidence="1">Polymerase nucleotidyl transferase domain-containing protein</fullName>
    </recommendedName>
</protein>
<sequence>MSINEYIEFVLNKLISFYAPQSIYLFGSQARNDANEDSDIDFLIIKESNKPKRLRALEFRKELRGQNCYPVDILVYTPQEFKDECNIKGTIAYHVKREGKLLYGQKSTSAS</sequence>
<dbReference type="InterPro" id="IPR002934">
    <property type="entry name" value="Polymerase_NTP_transf_dom"/>
</dbReference>
<dbReference type="CDD" id="cd05403">
    <property type="entry name" value="NT_KNTase_like"/>
    <property type="match status" value="1"/>
</dbReference>
<evidence type="ECO:0000313" key="3">
    <source>
        <dbReference type="Proteomes" id="UP000662904"/>
    </source>
</evidence>
<evidence type="ECO:0000259" key="1">
    <source>
        <dbReference type="Pfam" id="PF01909"/>
    </source>
</evidence>
<dbReference type="SUPFAM" id="SSF81301">
    <property type="entry name" value="Nucleotidyltransferase"/>
    <property type="match status" value="1"/>
</dbReference>
<dbReference type="AlphaFoldDB" id="A0A8A0RJY8"/>
<dbReference type="RefSeq" id="WP_206708078.1">
    <property type="nucleotide sequence ID" value="NZ_CP059066.1"/>
</dbReference>
<reference evidence="2" key="1">
    <citation type="submission" date="2020-07" db="EMBL/GenBank/DDBJ databases">
        <title>Koleobacter methoxysyntrophicus gen. nov., sp. nov., a novel anaerobic bacterium isolated from deep subsurface oil field and proposal of Koleobacterales ord. nov. in the phylum Firmicutes.</title>
        <authorList>
            <person name="Sakamoto S."/>
            <person name="Tamaki H."/>
        </authorList>
    </citation>
    <scope>NUCLEOTIDE SEQUENCE</scope>
    <source>
        <strain evidence="2">NRmbB1</strain>
    </source>
</reference>
<dbReference type="PANTHER" id="PTHR33933:SF1">
    <property type="entry name" value="PROTEIN ADENYLYLTRANSFERASE MNTA-RELATED"/>
    <property type="match status" value="1"/>
</dbReference>
<dbReference type="Gene3D" id="3.30.460.10">
    <property type="entry name" value="Beta Polymerase, domain 2"/>
    <property type="match status" value="1"/>
</dbReference>
<gene>
    <name evidence="2" type="ORF">H0A61_00144</name>
</gene>
<keyword evidence="3" id="KW-1185">Reference proteome</keyword>
<accession>A0A8A0RJY8</accession>
<name>A0A8A0RJY8_9FIRM</name>
<dbReference type="PANTHER" id="PTHR33933">
    <property type="entry name" value="NUCLEOTIDYLTRANSFERASE"/>
    <property type="match status" value="1"/>
</dbReference>
<dbReference type="Pfam" id="PF01909">
    <property type="entry name" value="NTP_transf_2"/>
    <property type="match status" value="1"/>
</dbReference>
<proteinExistence type="predicted"/>
<organism evidence="2 3">
    <name type="scientific">Koleobacter methoxysyntrophicus</name>
    <dbReference type="NCBI Taxonomy" id="2751313"/>
    <lineage>
        <taxon>Bacteria</taxon>
        <taxon>Bacillati</taxon>
        <taxon>Bacillota</taxon>
        <taxon>Clostridia</taxon>
        <taxon>Koleobacterales</taxon>
        <taxon>Koleobacteraceae</taxon>
        <taxon>Koleobacter</taxon>
    </lineage>
</organism>
<evidence type="ECO:0000313" key="2">
    <source>
        <dbReference type="EMBL" id="QSQ07827.1"/>
    </source>
</evidence>
<dbReference type="InterPro" id="IPR052548">
    <property type="entry name" value="Type_VII_TA_antitoxin"/>
</dbReference>
<dbReference type="Proteomes" id="UP000662904">
    <property type="component" value="Chromosome"/>
</dbReference>
<dbReference type="InterPro" id="IPR043519">
    <property type="entry name" value="NT_sf"/>
</dbReference>
<feature type="domain" description="Polymerase nucleotidyl transferase" evidence="1">
    <location>
        <begin position="13"/>
        <end position="83"/>
    </location>
</feature>
<dbReference type="GO" id="GO:0016779">
    <property type="term" value="F:nucleotidyltransferase activity"/>
    <property type="evidence" value="ECO:0007669"/>
    <property type="project" value="InterPro"/>
</dbReference>